<keyword evidence="1" id="KW-0732">Signal</keyword>
<dbReference type="InterPro" id="IPR045474">
    <property type="entry name" value="GEVED"/>
</dbReference>
<dbReference type="InterPro" id="IPR040683">
    <property type="entry name" value="CshA_NR2"/>
</dbReference>
<sequence length="495" mass="53989">MRKYLYIGLLALLLIGSNAYSQDIIPKGAFITAAYATGGSSQHKDKVLWLTWGAQSVYDTYGKHNVQIVNGSASYAKIDLGGGRFLKIAAVISNLEYASGKGWSSVPEWGGYLNSYAPGNYSGDSMDDMYNIGGTGTRNKLISGLRNTQIAGQVRFTITAKATIEDKPVRLSGMVIGDAESLAEKEQFYAIGSGDWTIVDLQKNLSKGAYEVLKTKDAKGLTKLHFLNGNDKDTGAVAFMTFNNDAYKGNGYEVQFDVYLKGGGLTAIALGLIPPSLDMGDAPESYGDAIHMLESYVPTNDNVSVNEVSDREPVKVNLNSDAYKVGNLQSGINNYLGTTAADGDTQKMYSKDALGDDNSGTAVPNEEDAWPEKLRRFSHKLFYKKGDKIEAEIGYTAFKEGWISGWIDFNQNGVFDDDERVTVFAPKADKGSVKMVWTVPVNRVIRSTFVRLRFGYNESEVKSPIGIATGGEVEDHKIYILGPARSNPMLPNKSR</sequence>
<name>A0A1G8EER7_9FLAO</name>
<feature type="chain" id="PRO_5017412958" evidence="1">
    <location>
        <begin position="22"/>
        <end position="495"/>
    </location>
</feature>
<gene>
    <name evidence="4" type="ORF">SAMN05421818_11083</name>
</gene>
<dbReference type="Proteomes" id="UP000243588">
    <property type="component" value="Unassembled WGS sequence"/>
</dbReference>
<accession>A0A1G8EER7</accession>
<evidence type="ECO:0000313" key="5">
    <source>
        <dbReference type="Proteomes" id="UP000243588"/>
    </source>
</evidence>
<reference evidence="5" key="1">
    <citation type="submission" date="2016-10" db="EMBL/GenBank/DDBJ databases">
        <authorList>
            <person name="Varghese N."/>
            <person name="Submissions S."/>
        </authorList>
    </citation>
    <scope>NUCLEOTIDE SEQUENCE [LARGE SCALE GENOMIC DNA]</scope>
    <source>
        <strain evidence="5">DSM 23313</strain>
    </source>
</reference>
<dbReference type="AlphaFoldDB" id="A0A1G8EER7"/>
<keyword evidence="5" id="KW-1185">Reference proteome</keyword>
<dbReference type="Pfam" id="PF20009">
    <property type="entry name" value="GEVED"/>
    <property type="match status" value="1"/>
</dbReference>
<dbReference type="STRING" id="702745.SAMN05421818_11083"/>
<evidence type="ECO:0000256" key="1">
    <source>
        <dbReference type="SAM" id="SignalP"/>
    </source>
</evidence>
<feature type="signal peptide" evidence="1">
    <location>
        <begin position="1"/>
        <end position="21"/>
    </location>
</feature>
<evidence type="ECO:0000313" key="4">
    <source>
        <dbReference type="EMBL" id="SDH68403.1"/>
    </source>
</evidence>
<dbReference type="EMBL" id="FNDQ01000010">
    <property type="protein sequence ID" value="SDH68403.1"/>
    <property type="molecule type" value="Genomic_DNA"/>
</dbReference>
<feature type="domain" description="Surface adhesin CshA non-repetitive" evidence="2">
    <location>
        <begin position="45"/>
        <end position="272"/>
    </location>
</feature>
<evidence type="ECO:0000259" key="3">
    <source>
        <dbReference type="Pfam" id="PF20009"/>
    </source>
</evidence>
<protein>
    <submittedName>
        <fullName evidence="4">Uncharacterized protein</fullName>
    </submittedName>
</protein>
<proteinExistence type="predicted"/>
<feature type="domain" description="GEVED" evidence="3">
    <location>
        <begin position="403"/>
        <end position="478"/>
    </location>
</feature>
<dbReference type="RefSeq" id="WP_090408268.1">
    <property type="nucleotide sequence ID" value="NZ_FNDQ01000010.1"/>
</dbReference>
<evidence type="ECO:0000259" key="2">
    <source>
        <dbReference type="Pfam" id="PF18651"/>
    </source>
</evidence>
<dbReference type="Pfam" id="PF18651">
    <property type="entry name" value="CshA_NR2"/>
    <property type="match status" value="1"/>
</dbReference>
<organism evidence="4 5">
    <name type="scientific">Myroides phaeus</name>
    <dbReference type="NCBI Taxonomy" id="702745"/>
    <lineage>
        <taxon>Bacteria</taxon>
        <taxon>Pseudomonadati</taxon>
        <taxon>Bacteroidota</taxon>
        <taxon>Flavobacteriia</taxon>
        <taxon>Flavobacteriales</taxon>
        <taxon>Flavobacteriaceae</taxon>
        <taxon>Myroides</taxon>
    </lineage>
</organism>